<evidence type="ECO:0000313" key="15">
    <source>
        <dbReference type="Proteomes" id="UP001158576"/>
    </source>
</evidence>
<keyword evidence="15" id="KW-1185">Reference proteome</keyword>
<keyword evidence="3" id="KW-0808">Transferase</keyword>
<dbReference type="PRINTS" id="PR00360">
    <property type="entry name" value="C2DOMAIN"/>
</dbReference>
<evidence type="ECO:0000256" key="8">
    <source>
        <dbReference type="ARBA" id="ARBA00048679"/>
    </source>
</evidence>
<dbReference type="Gene3D" id="2.60.40.150">
    <property type="entry name" value="C2 domain"/>
    <property type="match status" value="1"/>
</dbReference>
<evidence type="ECO:0000259" key="12">
    <source>
        <dbReference type="PROSITE" id="PS50004"/>
    </source>
</evidence>
<proteinExistence type="inferred from homology"/>
<dbReference type="SUPFAM" id="SSF56112">
    <property type="entry name" value="Protein kinase-like (PK-like)"/>
    <property type="match status" value="1"/>
</dbReference>
<dbReference type="InterPro" id="IPR000719">
    <property type="entry name" value="Prot_kinase_dom"/>
</dbReference>
<evidence type="ECO:0000256" key="3">
    <source>
        <dbReference type="ARBA" id="ARBA00022679"/>
    </source>
</evidence>
<dbReference type="SUPFAM" id="SSF49562">
    <property type="entry name" value="C2 domain (Calcium/lipid-binding domain, CaLB)"/>
    <property type="match status" value="1"/>
</dbReference>
<dbReference type="SMART" id="SM00220">
    <property type="entry name" value="S_TKc"/>
    <property type="match status" value="1"/>
</dbReference>
<keyword evidence="6 9" id="KW-0067">ATP-binding</keyword>
<reference evidence="14 15" key="1">
    <citation type="submission" date="2021-04" db="EMBL/GenBank/DDBJ databases">
        <authorList>
            <person name="Bliznina A."/>
        </authorList>
    </citation>
    <scope>NUCLEOTIDE SEQUENCE [LARGE SCALE GENOMIC DNA]</scope>
</reference>
<feature type="coiled-coil region" evidence="11">
    <location>
        <begin position="106"/>
        <end position="133"/>
    </location>
</feature>
<feature type="domain" description="Protein kinase" evidence="13">
    <location>
        <begin position="154"/>
        <end position="313"/>
    </location>
</feature>
<keyword evidence="5" id="KW-0418">Kinase</keyword>
<comment type="catalytic activity">
    <reaction evidence="7">
        <text>L-threonyl-[protein] + ATP = O-phospho-L-threonyl-[protein] + ADP + H(+)</text>
        <dbReference type="Rhea" id="RHEA:46608"/>
        <dbReference type="Rhea" id="RHEA-COMP:11060"/>
        <dbReference type="Rhea" id="RHEA-COMP:11605"/>
        <dbReference type="ChEBI" id="CHEBI:15378"/>
        <dbReference type="ChEBI" id="CHEBI:30013"/>
        <dbReference type="ChEBI" id="CHEBI:30616"/>
        <dbReference type="ChEBI" id="CHEBI:61977"/>
        <dbReference type="ChEBI" id="CHEBI:456216"/>
        <dbReference type="EC" id="2.7.11.1"/>
    </reaction>
</comment>
<gene>
    <name evidence="14" type="ORF">OKIOD_LOCUS5594</name>
</gene>
<evidence type="ECO:0000256" key="4">
    <source>
        <dbReference type="ARBA" id="ARBA00022741"/>
    </source>
</evidence>
<evidence type="ECO:0000256" key="6">
    <source>
        <dbReference type="ARBA" id="ARBA00022840"/>
    </source>
</evidence>
<evidence type="ECO:0000256" key="7">
    <source>
        <dbReference type="ARBA" id="ARBA00047899"/>
    </source>
</evidence>
<evidence type="ECO:0000256" key="1">
    <source>
        <dbReference type="ARBA" id="ARBA00005490"/>
    </source>
</evidence>
<dbReference type="EMBL" id="OU015569">
    <property type="protein sequence ID" value="CAG5095107.1"/>
    <property type="molecule type" value="Genomic_DNA"/>
</dbReference>
<keyword evidence="2 10" id="KW-0723">Serine/threonine-protein kinase</keyword>
<dbReference type="InterPro" id="IPR008271">
    <property type="entry name" value="Ser/Thr_kinase_AS"/>
</dbReference>
<comment type="similarity">
    <text evidence="1">Belongs to the protein kinase superfamily. AGC Ser/Thr protein kinase family. PKC subfamily.</text>
</comment>
<dbReference type="Gene3D" id="1.10.510.10">
    <property type="entry name" value="Transferase(Phosphotransferase) domain 1"/>
    <property type="match status" value="1"/>
</dbReference>
<evidence type="ECO:0000256" key="5">
    <source>
        <dbReference type="ARBA" id="ARBA00022777"/>
    </source>
</evidence>
<dbReference type="PROSITE" id="PS00107">
    <property type="entry name" value="PROTEIN_KINASE_ATP"/>
    <property type="match status" value="1"/>
</dbReference>
<dbReference type="InterPro" id="IPR000008">
    <property type="entry name" value="C2_dom"/>
</dbReference>
<keyword evidence="11" id="KW-0175">Coiled coil</keyword>
<dbReference type="InterPro" id="IPR011009">
    <property type="entry name" value="Kinase-like_dom_sf"/>
</dbReference>
<protein>
    <submittedName>
        <fullName evidence="14">Oidioi.mRNA.OKI2018_I69.XSR.g14036.t1.cds</fullName>
    </submittedName>
</protein>
<dbReference type="InterPro" id="IPR050236">
    <property type="entry name" value="Ser_Thr_kinase_AGC"/>
</dbReference>
<dbReference type="Pfam" id="PF00069">
    <property type="entry name" value="Pkinase"/>
    <property type="match status" value="1"/>
</dbReference>
<dbReference type="PROSITE" id="PS50004">
    <property type="entry name" value="C2"/>
    <property type="match status" value="1"/>
</dbReference>
<dbReference type="PANTHER" id="PTHR24356">
    <property type="entry name" value="SERINE/THREONINE-PROTEIN KINASE"/>
    <property type="match status" value="1"/>
</dbReference>
<evidence type="ECO:0000256" key="2">
    <source>
        <dbReference type="ARBA" id="ARBA00022527"/>
    </source>
</evidence>
<feature type="binding site" evidence="9">
    <location>
        <position position="183"/>
    </location>
    <ligand>
        <name>ATP</name>
        <dbReference type="ChEBI" id="CHEBI:30616"/>
    </ligand>
</feature>
<sequence length="313" mass="35846">MDPNGLADPYCKVKLVPETNSKSRRKTKIVHKCLDPEWNEELVIAFDAAHDQDKRLHIEVWDWDMTSANDFMGAFSFGISELLKIEADGWYKLLSKEESEFYNVPIELSEKSLQRLSEIEEQLESEIDGSTVEKLSNFSVSSSTDSSSFTKDDFDFLKVIGRGSFGKVLLAEIKQTKELVAIKILKKDVVVQDDDVECVKTERNVLCLSHKPPFLTIVHSTFQTLERLFFVMEYVSGGDLMYHIQHEHKFKEPQACFYSAEIALALIYLHSKEIIYRDLKLDNVMLNAQGHVKLTDFGMCKGRVAKAIQKTLF</sequence>
<evidence type="ECO:0000259" key="13">
    <source>
        <dbReference type="PROSITE" id="PS50011"/>
    </source>
</evidence>
<dbReference type="Proteomes" id="UP001158576">
    <property type="component" value="Chromosome XSR"/>
</dbReference>
<dbReference type="InterPro" id="IPR017441">
    <property type="entry name" value="Protein_kinase_ATP_BS"/>
</dbReference>
<dbReference type="InterPro" id="IPR035892">
    <property type="entry name" value="C2_domain_sf"/>
</dbReference>
<dbReference type="Gene3D" id="3.30.200.20">
    <property type="entry name" value="Phosphorylase Kinase, domain 1"/>
    <property type="match status" value="1"/>
</dbReference>
<evidence type="ECO:0000256" key="9">
    <source>
        <dbReference type="PROSITE-ProRule" id="PRU10141"/>
    </source>
</evidence>
<evidence type="ECO:0000313" key="14">
    <source>
        <dbReference type="EMBL" id="CAG5095107.1"/>
    </source>
</evidence>
<accession>A0ABN7SDI3</accession>
<dbReference type="PANTHER" id="PTHR24356:SF390">
    <property type="entry name" value="PROTEIN KINASE C, BRAIN ISOZYME-RELATED"/>
    <property type="match status" value="1"/>
</dbReference>
<dbReference type="SMART" id="SM00239">
    <property type="entry name" value="C2"/>
    <property type="match status" value="1"/>
</dbReference>
<name>A0ABN7SDI3_OIKDI</name>
<dbReference type="PROSITE" id="PS50011">
    <property type="entry name" value="PROTEIN_KINASE_DOM"/>
    <property type="match status" value="1"/>
</dbReference>
<feature type="domain" description="C2" evidence="12">
    <location>
        <begin position="1"/>
        <end position="91"/>
    </location>
</feature>
<evidence type="ECO:0000256" key="11">
    <source>
        <dbReference type="SAM" id="Coils"/>
    </source>
</evidence>
<keyword evidence="4 9" id="KW-0547">Nucleotide-binding</keyword>
<organism evidence="14 15">
    <name type="scientific">Oikopleura dioica</name>
    <name type="common">Tunicate</name>
    <dbReference type="NCBI Taxonomy" id="34765"/>
    <lineage>
        <taxon>Eukaryota</taxon>
        <taxon>Metazoa</taxon>
        <taxon>Chordata</taxon>
        <taxon>Tunicata</taxon>
        <taxon>Appendicularia</taxon>
        <taxon>Copelata</taxon>
        <taxon>Oikopleuridae</taxon>
        <taxon>Oikopleura</taxon>
    </lineage>
</organism>
<evidence type="ECO:0000256" key="10">
    <source>
        <dbReference type="RuleBase" id="RU000304"/>
    </source>
</evidence>
<dbReference type="PROSITE" id="PS00108">
    <property type="entry name" value="PROTEIN_KINASE_ST"/>
    <property type="match status" value="1"/>
</dbReference>
<dbReference type="Pfam" id="PF00168">
    <property type="entry name" value="C2"/>
    <property type="match status" value="1"/>
</dbReference>
<comment type="catalytic activity">
    <reaction evidence="8">
        <text>L-seryl-[protein] + ATP = O-phospho-L-seryl-[protein] + ADP + H(+)</text>
        <dbReference type="Rhea" id="RHEA:17989"/>
        <dbReference type="Rhea" id="RHEA-COMP:9863"/>
        <dbReference type="Rhea" id="RHEA-COMP:11604"/>
        <dbReference type="ChEBI" id="CHEBI:15378"/>
        <dbReference type="ChEBI" id="CHEBI:29999"/>
        <dbReference type="ChEBI" id="CHEBI:30616"/>
        <dbReference type="ChEBI" id="CHEBI:83421"/>
        <dbReference type="ChEBI" id="CHEBI:456216"/>
        <dbReference type="EC" id="2.7.11.1"/>
    </reaction>
</comment>